<dbReference type="EMBL" id="CP031124">
    <property type="protein sequence ID" value="AXF86406.1"/>
    <property type="molecule type" value="Genomic_DNA"/>
</dbReference>
<evidence type="ECO:0008006" key="3">
    <source>
        <dbReference type="Google" id="ProtNLM"/>
    </source>
</evidence>
<sequence length="120" mass="12314">MKHNIPINILPYVAGVVIISRRFVSIATEGVTHANTHMPIVGVSGRFDVGVGQTVDIVTAGFMPVEYGASIKRGVLVDSNADGKAVPSATGRFVALEDGDVGSIGSVIAALSQPINQSAA</sequence>
<reference evidence="2" key="1">
    <citation type="submission" date="2018-07" db="EMBL/GenBank/DDBJ databases">
        <authorList>
            <person name="Kim H."/>
        </authorList>
    </citation>
    <scope>NUCLEOTIDE SEQUENCE [LARGE SCALE GENOMIC DNA]</scope>
    <source>
        <strain evidence="2">F02</strain>
    </source>
</reference>
<evidence type="ECO:0000313" key="2">
    <source>
        <dbReference type="Proteomes" id="UP000252182"/>
    </source>
</evidence>
<proteinExistence type="predicted"/>
<accession>A0A345DDG8</accession>
<evidence type="ECO:0000313" key="1">
    <source>
        <dbReference type="EMBL" id="AXF86406.1"/>
    </source>
</evidence>
<organism evidence="1 2">
    <name type="scientific">Ephemeroptericola cinctiostellae</name>
    <dbReference type="NCBI Taxonomy" id="2268024"/>
    <lineage>
        <taxon>Bacteria</taxon>
        <taxon>Pseudomonadati</taxon>
        <taxon>Pseudomonadota</taxon>
        <taxon>Betaproteobacteria</taxon>
        <taxon>Burkholderiales</taxon>
        <taxon>Burkholderiaceae</taxon>
        <taxon>Ephemeroptericola</taxon>
    </lineage>
</organism>
<keyword evidence="2" id="KW-1185">Reference proteome</keyword>
<dbReference type="OrthoDB" id="9135576at2"/>
<dbReference type="Proteomes" id="UP000252182">
    <property type="component" value="Chromosome"/>
</dbReference>
<gene>
    <name evidence="1" type="ORF">DTO96_102160</name>
</gene>
<dbReference type="RefSeq" id="WP_114563485.1">
    <property type="nucleotide sequence ID" value="NZ_CP031124.1"/>
</dbReference>
<name>A0A345DDG8_9BURK</name>
<dbReference type="KEGG" id="hyf:DTO96_102160"/>
<protein>
    <recommendedName>
        <fullName evidence="3">DUF2190 domain-containing protein</fullName>
    </recommendedName>
</protein>
<dbReference type="AlphaFoldDB" id="A0A345DDG8"/>